<dbReference type="InterPro" id="IPR048319">
    <property type="entry name" value="Vps52_CC"/>
</dbReference>
<dbReference type="Pfam" id="PF04129">
    <property type="entry name" value="Vps52_CC"/>
    <property type="match status" value="1"/>
</dbReference>
<dbReference type="EMBL" id="NLAX01000010">
    <property type="protein sequence ID" value="PKS08859.1"/>
    <property type="molecule type" value="Genomic_DNA"/>
</dbReference>
<keyword evidence="10" id="KW-1185">Reference proteome</keyword>
<accession>A0A2N3N8U3</accession>
<sequence>MWLDRLTQAGSGPSSQTPRSYSPLPRRTSGSLNPYVTSQRAGQSPRASTISLVSDASTLSLLGSTKKANGSSAKPLTTSISRPPEETLTKLLGTEITKSDFDNSTFHSIAPADLSLDFDFTDLPLLAVAASVRGTLSSPTSNILQPSQDSELETTALEALHTSIAECDNVLRSVETNFTSFRNDLATVSADIETLQTRSTALNVRLENRQAVERALGPVIEELSVSPVLVARVVEGPIDEAWIKALMEVDRRVAAYRKETSGSVQSKAWSDLGPLLDKLVVKAIERIRDHLVSQIKALRSPNINAQVIQQQSFFRFKDAYSFLYRHHPTLGDEICLAYMNTIRWYYLSHFTRYYKALDKLKLHVLDKHDVLGHEDTSRKASLLSTAKSTGPQHDAFNLGRRIDILKTKTQTALPSYLAEESKVVHYIEIPFRNFNLTLADNASAEYTFLFNFFSPQMSVSKIAKNFNYIFEPTFALGQALTKMIIGETYDGLGLLLCIRLNQRFAFELQRRKVPTMDGYINGTNMLLWPRLQLVIDHHCESIRQLTNSASSRPAARSASEQAKLSAAPHVVTQRFGQLLQGILTLCAEAGDDEPLITSIRRLRAEVEAFLTKQSKQYGDKRKQERFLYNNYSLIMTIISDTEGRMSVDQQEYFEHLKESFQDASA</sequence>
<evidence type="ECO:0000256" key="3">
    <source>
        <dbReference type="ARBA" id="ARBA00022448"/>
    </source>
</evidence>
<dbReference type="InterPro" id="IPR007258">
    <property type="entry name" value="Vps52"/>
</dbReference>
<dbReference type="GO" id="GO:0006896">
    <property type="term" value="P:Golgi to vacuole transport"/>
    <property type="evidence" value="ECO:0007669"/>
    <property type="project" value="TreeGrafter"/>
</dbReference>
<feature type="domain" description="Vps52 C-terminal" evidence="8">
    <location>
        <begin position="340"/>
        <end position="661"/>
    </location>
</feature>
<evidence type="ECO:0000313" key="10">
    <source>
        <dbReference type="Proteomes" id="UP000233524"/>
    </source>
</evidence>
<dbReference type="Pfam" id="PF20655">
    <property type="entry name" value="Vps52_C"/>
    <property type="match status" value="1"/>
</dbReference>
<dbReference type="InParanoid" id="A0A2N3N8U3"/>
<dbReference type="AlphaFoldDB" id="A0A2N3N8U3"/>
<feature type="domain" description="Vps52 coiled-coil" evidence="7">
    <location>
        <begin position="153"/>
        <end position="323"/>
    </location>
</feature>
<dbReference type="GO" id="GO:0032456">
    <property type="term" value="P:endocytic recycling"/>
    <property type="evidence" value="ECO:0007669"/>
    <property type="project" value="TreeGrafter"/>
</dbReference>
<comment type="similarity">
    <text evidence="2">Belongs to the VPS52 family.</text>
</comment>
<keyword evidence="5" id="KW-0333">Golgi apparatus</keyword>
<dbReference type="Proteomes" id="UP000233524">
    <property type="component" value="Unassembled WGS sequence"/>
</dbReference>
<name>A0A2N3N8U3_9PEZI</name>
<dbReference type="OrthoDB" id="19482at2759"/>
<dbReference type="GO" id="GO:0015031">
    <property type="term" value="P:protein transport"/>
    <property type="evidence" value="ECO:0007669"/>
    <property type="project" value="UniProtKB-KW"/>
</dbReference>
<protein>
    <recommendedName>
        <fullName evidence="11">Vps52/Sac2 family protein</fullName>
    </recommendedName>
</protein>
<proteinExistence type="inferred from homology"/>
<evidence type="ECO:0000313" key="9">
    <source>
        <dbReference type="EMBL" id="PKS08859.1"/>
    </source>
</evidence>
<dbReference type="FunCoup" id="A0A2N3N8U3">
    <property type="interactions" value="852"/>
</dbReference>
<feature type="compositionally biased region" description="Polar residues" evidence="6">
    <location>
        <begin position="8"/>
        <end position="20"/>
    </location>
</feature>
<dbReference type="PANTHER" id="PTHR14190:SF7">
    <property type="entry name" value="VACUOLAR PROTEIN SORTING-ASSOCIATED PROTEIN 52 HOMOLOG"/>
    <property type="match status" value="1"/>
</dbReference>
<feature type="compositionally biased region" description="Polar residues" evidence="6">
    <location>
        <begin position="28"/>
        <end position="49"/>
    </location>
</feature>
<dbReference type="GO" id="GO:0019905">
    <property type="term" value="F:syntaxin binding"/>
    <property type="evidence" value="ECO:0007669"/>
    <property type="project" value="TreeGrafter"/>
</dbReference>
<dbReference type="GO" id="GO:0000938">
    <property type="term" value="C:GARP complex"/>
    <property type="evidence" value="ECO:0007669"/>
    <property type="project" value="TreeGrafter"/>
</dbReference>
<evidence type="ECO:0000259" key="8">
    <source>
        <dbReference type="Pfam" id="PF20655"/>
    </source>
</evidence>
<evidence type="ECO:0000256" key="4">
    <source>
        <dbReference type="ARBA" id="ARBA00022927"/>
    </source>
</evidence>
<dbReference type="VEuPathDB" id="FungiDB:jhhlp_003470"/>
<evidence type="ECO:0000259" key="7">
    <source>
        <dbReference type="Pfam" id="PF04129"/>
    </source>
</evidence>
<keyword evidence="3" id="KW-0813">Transport</keyword>
<gene>
    <name evidence="9" type="ORF">jhhlp_003470</name>
</gene>
<organism evidence="9 10">
    <name type="scientific">Lomentospora prolificans</name>
    <dbReference type="NCBI Taxonomy" id="41688"/>
    <lineage>
        <taxon>Eukaryota</taxon>
        <taxon>Fungi</taxon>
        <taxon>Dikarya</taxon>
        <taxon>Ascomycota</taxon>
        <taxon>Pezizomycotina</taxon>
        <taxon>Sordariomycetes</taxon>
        <taxon>Hypocreomycetidae</taxon>
        <taxon>Microascales</taxon>
        <taxon>Microascaceae</taxon>
        <taxon>Lomentospora</taxon>
    </lineage>
</organism>
<evidence type="ECO:0008006" key="11">
    <source>
        <dbReference type="Google" id="ProtNLM"/>
    </source>
</evidence>
<dbReference type="STRING" id="41688.A0A2N3N8U3"/>
<keyword evidence="4" id="KW-0653">Protein transport</keyword>
<dbReference type="GO" id="GO:0042147">
    <property type="term" value="P:retrograde transport, endosome to Golgi"/>
    <property type="evidence" value="ECO:0007669"/>
    <property type="project" value="TreeGrafter"/>
</dbReference>
<evidence type="ECO:0000256" key="5">
    <source>
        <dbReference type="ARBA" id="ARBA00023034"/>
    </source>
</evidence>
<dbReference type="PANTHER" id="PTHR14190">
    <property type="entry name" value="SUPPRESSOR OF ACTIN MUTATIONS 2/VACUOLAR PROTEIN SORTING 52"/>
    <property type="match status" value="1"/>
</dbReference>
<evidence type="ECO:0000256" key="1">
    <source>
        <dbReference type="ARBA" id="ARBA00004601"/>
    </source>
</evidence>
<evidence type="ECO:0000256" key="6">
    <source>
        <dbReference type="SAM" id="MobiDB-lite"/>
    </source>
</evidence>
<dbReference type="GO" id="GO:0005829">
    <property type="term" value="C:cytosol"/>
    <property type="evidence" value="ECO:0007669"/>
    <property type="project" value="GOC"/>
</dbReference>
<dbReference type="InterPro" id="IPR048361">
    <property type="entry name" value="Vps52_C"/>
</dbReference>
<evidence type="ECO:0000256" key="2">
    <source>
        <dbReference type="ARBA" id="ARBA00008180"/>
    </source>
</evidence>
<comment type="caution">
    <text evidence="9">The sequence shown here is derived from an EMBL/GenBank/DDBJ whole genome shotgun (WGS) entry which is preliminary data.</text>
</comment>
<feature type="region of interest" description="Disordered" evidence="6">
    <location>
        <begin position="1"/>
        <end position="49"/>
    </location>
</feature>
<reference evidence="9 10" key="1">
    <citation type="journal article" date="2017" name="G3 (Bethesda)">
        <title>First Draft Genome Sequence of the Pathogenic Fungus Lomentospora prolificans (Formerly Scedosporium prolificans).</title>
        <authorList>
            <person name="Luo R."/>
            <person name="Zimin A."/>
            <person name="Workman R."/>
            <person name="Fan Y."/>
            <person name="Pertea G."/>
            <person name="Grossman N."/>
            <person name="Wear M.P."/>
            <person name="Jia B."/>
            <person name="Miller H."/>
            <person name="Casadevall A."/>
            <person name="Timp W."/>
            <person name="Zhang S.X."/>
            <person name="Salzberg S.L."/>
        </authorList>
    </citation>
    <scope>NUCLEOTIDE SEQUENCE [LARGE SCALE GENOMIC DNA]</scope>
    <source>
        <strain evidence="9 10">JHH-5317</strain>
    </source>
</reference>
<comment type="subcellular location">
    <subcellularLocation>
        <location evidence="1">Golgi apparatus</location>
        <location evidence="1">trans-Golgi network</location>
    </subcellularLocation>
</comment>